<keyword evidence="1" id="KW-0812">Transmembrane</keyword>
<evidence type="ECO:0000313" key="3">
    <source>
        <dbReference type="Proteomes" id="UP000676478"/>
    </source>
</evidence>
<keyword evidence="1" id="KW-0472">Membrane</keyword>
<accession>A0AA41EQD8</accession>
<dbReference type="Proteomes" id="UP000676478">
    <property type="component" value="Unassembled WGS sequence"/>
</dbReference>
<reference evidence="2" key="2">
    <citation type="submission" date="2022-09" db="EMBL/GenBank/DDBJ databases">
        <title>Genome-inferred correspondence between phylogeny and metabolic traits in the wild Drosophila gut microbiome.</title>
        <authorList>
            <person name="Bueno E."/>
            <person name="Blow F."/>
            <person name="Douglas A.E."/>
        </authorList>
    </citation>
    <scope>NUCLEOTIDE SEQUENCE</scope>
    <source>
        <strain evidence="2">Dm-2019-70</strain>
    </source>
</reference>
<name>A0AA41EQD8_LEVBR</name>
<proteinExistence type="predicted"/>
<organism evidence="2 3">
    <name type="scientific">Levilactobacillus brevis</name>
    <name type="common">Lactobacillus brevis</name>
    <dbReference type="NCBI Taxonomy" id="1580"/>
    <lineage>
        <taxon>Bacteria</taxon>
        <taxon>Bacillati</taxon>
        <taxon>Bacillota</taxon>
        <taxon>Bacilli</taxon>
        <taxon>Lactobacillales</taxon>
        <taxon>Lactobacillaceae</taxon>
        <taxon>Levilactobacillus</taxon>
    </lineage>
</organism>
<gene>
    <name evidence="2" type="ORF">JK167_09095</name>
</gene>
<protein>
    <submittedName>
        <fullName evidence="2">Uncharacterized protein</fullName>
    </submittedName>
</protein>
<dbReference type="AlphaFoldDB" id="A0AA41EQD8"/>
<comment type="caution">
    <text evidence="2">The sequence shown here is derived from an EMBL/GenBank/DDBJ whole genome shotgun (WGS) entry which is preliminary data.</text>
</comment>
<feature type="transmembrane region" description="Helical" evidence="1">
    <location>
        <begin position="86"/>
        <end position="108"/>
    </location>
</feature>
<keyword evidence="1" id="KW-1133">Transmembrane helix</keyword>
<dbReference type="EMBL" id="JAERKF010000010">
    <property type="protein sequence ID" value="MBS1010984.1"/>
    <property type="molecule type" value="Genomic_DNA"/>
</dbReference>
<sequence length="109" mass="12301">MKMHITKRRMWLELGINGLCLGFPLFLIIDGSVALAQNDPFHPDVFILFGLLMMGVLSLIMTGLTISRLRAHGWRGLPHYQQGLAIFYLIWLVIGSLTWLVSLGIIPIK</sequence>
<feature type="transmembrane region" description="Helical" evidence="1">
    <location>
        <begin position="46"/>
        <end position="66"/>
    </location>
</feature>
<reference evidence="2" key="1">
    <citation type="submission" date="2020-12" db="EMBL/GenBank/DDBJ databases">
        <authorList>
            <person name="Mcmullen J.G."/>
        </authorList>
    </citation>
    <scope>NUCLEOTIDE SEQUENCE</scope>
    <source>
        <strain evidence="2">Dm-2019-70</strain>
    </source>
</reference>
<evidence type="ECO:0000313" key="2">
    <source>
        <dbReference type="EMBL" id="MBS1010984.1"/>
    </source>
</evidence>
<evidence type="ECO:0000256" key="1">
    <source>
        <dbReference type="SAM" id="Phobius"/>
    </source>
</evidence>